<feature type="domain" description="AB hydrolase-1" evidence="3">
    <location>
        <begin position="373"/>
        <end position="624"/>
    </location>
</feature>
<dbReference type="Gene3D" id="3.40.50.1820">
    <property type="entry name" value="alpha/beta hydrolase"/>
    <property type="match status" value="2"/>
</dbReference>
<evidence type="ECO:0000256" key="1">
    <source>
        <dbReference type="ARBA" id="ARBA00022963"/>
    </source>
</evidence>
<dbReference type="InterPro" id="IPR029058">
    <property type="entry name" value="AB_hydrolase_fold"/>
</dbReference>
<dbReference type="SUPFAM" id="SSF53474">
    <property type="entry name" value="alpha/beta-Hydrolases"/>
    <property type="match status" value="2"/>
</dbReference>
<organism evidence="4 5">
    <name type="scientific">Zingiber officinale</name>
    <name type="common">Ginger</name>
    <name type="synonym">Amomum zingiber</name>
    <dbReference type="NCBI Taxonomy" id="94328"/>
    <lineage>
        <taxon>Eukaryota</taxon>
        <taxon>Viridiplantae</taxon>
        <taxon>Streptophyta</taxon>
        <taxon>Embryophyta</taxon>
        <taxon>Tracheophyta</taxon>
        <taxon>Spermatophyta</taxon>
        <taxon>Magnoliopsida</taxon>
        <taxon>Liliopsida</taxon>
        <taxon>Zingiberales</taxon>
        <taxon>Zingiberaceae</taxon>
        <taxon>Zingiber</taxon>
    </lineage>
</organism>
<dbReference type="AlphaFoldDB" id="A0A8J5BZ33"/>
<dbReference type="InterPro" id="IPR000073">
    <property type="entry name" value="AB_hydrolase_1"/>
</dbReference>
<dbReference type="Proteomes" id="UP000734854">
    <property type="component" value="Unassembled WGS sequence"/>
</dbReference>
<accession>A0A8J5BZ33</accession>
<dbReference type="PIRSF" id="PIRSF031088">
    <property type="entry name" value="UCP031088_abhydr"/>
    <property type="match status" value="1"/>
</dbReference>
<comment type="caution">
    <text evidence="4">The sequence shown here is derived from an EMBL/GenBank/DDBJ whole genome shotgun (WGS) entry which is preliminary data.</text>
</comment>
<proteinExistence type="predicted"/>
<dbReference type="InterPro" id="IPR016969">
    <property type="entry name" value="UCP031088_abhydr"/>
</dbReference>
<keyword evidence="5" id="KW-1185">Reference proteome</keyword>
<gene>
    <name evidence="4" type="ORF">ZIOFF_073771</name>
</gene>
<sequence length="657" mass="72391">MNLLHCHAEVRTALAAAAAVFCSSHGATPFAGRGRSEWRPAVSFRPIVSPRVAPSLRSFSVSNDALAAVPAAVKEGEKPAICTADELHYVPVPGTEWKLALWRYRPPPEVPKRNHPLMLLSGVGTNAIGFDLSPGASFARHMSNQGFDTWIVEVRGAGLSKRADEWKAVDDPLIKPVISVANSVDAANQKGVMSAGVELVGNSGSMPDPKSTNVMPVGEKMVGNSSSLPDPKSTNVNGKMVDSFTWNESKLVTELSDTFMRLAERLSGYLNEGQLRDISDKFFDQISKLLEDTRLSERFNEITENISTLLETRQNSAFAEQIKDLSQRLINVIEEGHRSVSPQLFDLQERLSTTIQDFENQLDLIVTYNWDFDNYLEEDIPAAMEYINLETQSKDGKLLAIGHSMGGILLYAMLSKYAYENRKPKLAGVVTLASSVDYTTSKSSLKLLLPLADPAQALNVPVVPLGALLAAAYPLSSRPPYVLSWLNDQISAQDMMHPELFTKLILNNFYVDDVINMHRKGKSERLVLQSKCYNAVWRNTLCTVPAKVILQLTTAFRDGGLCNRTGTFFYKDHLHKCAVPILALAGDRDMICPPEAVYETVKVLPKKMGSYKAFGKPNGPHYAHYDLVGGRLAVDEVYPCIIQFLSLHDSLSPSTST</sequence>
<protein>
    <recommendedName>
        <fullName evidence="3">AB hydrolase-1 domain-containing protein</fullName>
    </recommendedName>
</protein>
<dbReference type="PANTHER" id="PTHR11005">
    <property type="entry name" value="LYSOSOMAL ACID LIPASE-RELATED"/>
    <property type="match status" value="1"/>
</dbReference>
<dbReference type="FunFam" id="3.40.50.1820:FF:000119">
    <property type="entry name" value="Alpha/beta hydrolase family protein"/>
    <property type="match status" value="1"/>
</dbReference>
<dbReference type="Gene3D" id="1.20.120.20">
    <property type="entry name" value="Apolipoprotein"/>
    <property type="match status" value="1"/>
</dbReference>
<evidence type="ECO:0000313" key="4">
    <source>
        <dbReference type="EMBL" id="KAG6469073.1"/>
    </source>
</evidence>
<evidence type="ECO:0000313" key="5">
    <source>
        <dbReference type="Proteomes" id="UP000734854"/>
    </source>
</evidence>
<dbReference type="Pfam" id="PF00561">
    <property type="entry name" value="Abhydrolase_1"/>
    <property type="match status" value="1"/>
</dbReference>
<name>A0A8J5BZ33_ZINOF</name>
<evidence type="ECO:0000259" key="3">
    <source>
        <dbReference type="Pfam" id="PF00561"/>
    </source>
</evidence>
<evidence type="ECO:0000256" key="2">
    <source>
        <dbReference type="ARBA" id="ARBA00023098"/>
    </source>
</evidence>
<keyword evidence="1" id="KW-0442">Lipid degradation</keyword>
<keyword evidence="2" id="KW-0443">Lipid metabolism</keyword>
<reference evidence="4 5" key="1">
    <citation type="submission" date="2020-08" db="EMBL/GenBank/DDBJ databases">
        <title>Plant Genome Project.</title>
        <authorList>
            <person name="Zhang R.-G."/>
        </authorList>
    </citation>
    <scope>NUCLEOTIDE SEQUENCE [LARGE SCALE GENOMIC DNA]</scope>
    <source>
        <tissue evidence="4">Rhizome</tissue>
    </source>
</reference>
<dbReference type="EMBL" id="JACMSC010000022">
    <property type="protein sequence ID" value="KAG6469073.1"/>
    <property type="molecule type" value="Genomic_DNA"/>
</dbReference>
<dbReference type="GO" id="GO:0016042">
    <property type="term" value="P:lipid catabolic process"/>
    <property type="evidence" value="ECO:0007669"/>
    <property type="project" value="UniProtKB-KW"/>
</dbReference>